<dbReference type="InterPro" id="IPR011990">
    <property type="entry name" value="TPR-like_helical_dom_sf"/>
</dbReference>
<evidence type="ECO:0000313" key="4">
    <source>
        <dbReference type="Proteomes" id="UP000831607"/>
    </source>
</evidence>
<keyword evidence="1" id="KW-0802">TPR repeat</keyword>
<name>A0ABY4ALP0_9BURK</name>
<accession>A0ABY4ALP0</accession>
<keyword evidence="2" id="KW-0732">Signal</keyword>
<feature type="signal peptide" evidence="2">
    <location>
        <begin position="1"/>
        <end position="24"/>
    </location>
</feature>
<dbReference type="EMBL" id="CP063982">
    <property type="protein sequence ID" value="UOD51177.1"/>
    <property type="molecule type" value="Genomic_DNA"/>
</dbReference>
<dbReference type="SMART" id="SM00028">
    <property type="entry name" value="TPR"/>
    <property type="match status" value="2"/>
</dbReference>
<keyword evidence="4" id="KW-1185">Reference proteome</keyword>
<protein>
    <recommendedName>
        <fullName evidence="5">Tetratricopeptide repeat protein</fullName>
    </recommendedName>
</protein>
<evidence type="ECO:0000313" key="3">
    <source>
        <dbReference type="EMBL" id="UOD51177.1"/>
    </source>
</evidence>
<reference evidence="3 4" key="1">
    <citation type="submission" date="2020-11" db="EMBL/GenBank/DDBJ databases">
        <title>Algicoccus daihaiensis sp.nov., isolated from Daihai Lake in Inner Mongolia.</title>
        <authorList>
            <person name="Kai J."/>
        </authorList>
    </citation>
    <scope>NUCLEOTIDE SEQUENCE [LARGE SCALE GENOMIC DNA]</scope>
    <source>
        <strain evidence="4">f23</strain>
    </source>
</reference>
<evidence type="ECO:0000256" key="2">
    <source>
        <dbReference type="SAM" id="SignalP"/>
    </source>
</evidence>
<evidence type="ECO:0008006" key="5">
    <source>
        <dbReference type="Google" id="ProtNLM"/>
    </source>
</evidence>
<dbReference type="PROSITE" id="PS50005">
    <property type="entry name" value="TPR"/>
    <property type="match status" value="1"/>
</dbReference>
<evidence type="ECO:0000256" key="1">
    <source>
        <dbReference type="PROSITE-ProRule" id="PRU00339"/>
    </source>
</evidence>
<dbReference type="InterPro" id="IPR019734">
    <property type="entry name" value="TPR_rpt"/>
</dbReference>
<dbReference type="SUPFAM" id="SSF48452">
    <property type="entry name" value="TPR-like"/>
    <property type="match status" value="1"/>
</dbReference>
<dbReference type="RefSeq" id="WP_243479643.1">
    <property type="nucleotide sequence ID" value="NZ_CP063982.1"/>
</dbReference>
<feature type="chain" id="PRO_5046446582" description="Tetratricopeptide repeat protein" evidence="2">
    <location>
        <begin position="25"/>
        <end position="211"/>
    </location>
</feature>
<dbReference type="Pfam" id="PF14559">
    <property type="entry name" value="TPR_19"/>
    <property type="match status" value="1"/>
</dbReference>
<sequence>MLAVQTLLCTTLMLGLASTGVAQSGNGQAQPDRGWNSLANVLDAFTPSAQTDDPPTGEEINKGIERQLDRRQAEAALKAITAREAQLAKIGGPGKDVQLMFQKARALAQLGRNAEAEAVYREMTVKYPELAEPWNNLAILYVSRNDFDQARLALETAIMNNPRYSAAISNLADLNLLLALRDYEKAASLGDRSAGNKAQALRQFINEINEP</sequence>
<gene>
    <name evidence="3" type="ORF">DHf2319_04585</name>
</gene>
<dbReference type="Proteomes" id="UP000831607">
    <property type="component" value="Chromosome"/>
</dbReference>
<organism evidence="3 4">
    <name type="scientific">Orrella daihaiensis</name>
    <dbReference type="NCBI Taxonomy" id="2782176"/>
    <lineage>
        <taxon>Bacteria</taxon>
        <taxon>Pseudomonadati</taxon>
        <taxon>Pseudomonadota</taxon>
        <taxon>Betaproteobacteria</taxon>
        <taxon>Burkholderiales</taxon>
        <taxon>Alcaligenaceae</taxon>
        <taxon>Orrella</taxon>
    </lineage>
</organism>
<proteinExistence type="predicted"/>
<feature type="repeat" description="TPR" evidence="1">
    <location>
        <begin position="131"/>
        <end position="164"/>
    </location>
</feature>
<dbReference type="Gene3D" id="1.25.40.10">
    <property type="entry name" value="Tetratricopeptide repeat domain"/>
    <property type="match status" value="1"/>
</dbReference>